<dbReference type="Proteomes" id="UP000549250">
    <property type="component" value="Unassembled WGS sequence"/>
</dbReference>
<dbReference type="EMBL" id="JACHXI010000011">
    <property type="protein sequence ID" value="MBB3103987.1"/>
    <property type="molecule type" value="Genomic_DNA"/>
</dbReference>
<evidence type="ECO:0000313" key="2">
    <source>
        <dbReference type="EMBL" id="MBB3103987.1"/>
    </source>
</evidence>
<sequence length="266" mass="30324">MRLVHNQLRKYAHQVKLTPAWREIHTVFDIGEIRGNQLYLPPEQQRILAELAHQAWGIDPLEPLPTGNRVQAAATAIDEKIAPTRPDENHVLVKGRLPAPLPVLSAQLSLRVPLSSLDLAQIRQVLIIENLDSFDDWQEFSLPPEIAQSLVLYRGHNGLAKGLRTLLVNLPQACRITVFPDWDLAGLQIAHTLPRADALLVPRLSKKLLEKGHRGHFIRQHRAARYLDTAKLDGWNKIWLDMKEKQISIKQQHMLALASELQLIWR</sequence>
<dbReference type="AlphaFoldDB" id="A0A839T381"/>
<reference evidence="2 3" key="1">
    <citation type="submission" date="2020-08" db="EMBL/GenBank/DDBJ databases">
        <title>Genomic Encyclopedia of Type Strains, Phase III (KMG-III): the genomes of soil and plant-associated and newly described type strains.</title>
        <authorList>
            <person name="Whitman W."/>
        </authorList>
    </citation>
    <scope>NUCLEOTIDE SEQUENCE [LARGE SCALE GENOMIC DNA]</scope>
    <source>
        <strain evidence="2 3">CECT 4462</strain>
    </source>
</reference>
<evidence type="ECO:0000259" key="1">
    <source>
        <dbReference type="Pfam" id="PF23947"/>
    </source>
</evidence>
<dbReference type="RefSeq" id="WP_183166893.1">
    <property type="nucleotide sequence ID" value="NZ_JACHXI010000011.1"/>
</dbReference>
<organism evidence="2 3">
    <name type="scientific">Azomonas macrocytogenes</name>
    <name type="common">Azotobacter macrocytogenes</name>
    <dbReference type="NCBI Taxonomy" id="69962"/>
    <lineage>
        <taxon>Bacteria</taxon>
        <taxon>Pseudomonadati</taxon>
        <taxon>Pseudomonadota</taxon>
        <taxon>Gammaproteobacteria</taxon>
        <taxon>Pseudomonadales</taxon>
        <taxon>Pseudomonadaceae</taxon>
        <taxon>Azomonas</taxon>
    </lineage>
</organism>
<feature type="domain" description="DUF7281" evidence="1">
    <location>
        <begin position="99"/>
        <end position="262"/>
    </location>
</feature>
<keyword evidence="3" id="KW-1185">Reference proteome</keyword>
<evidence type="ECO:0000313" key="3">
    <source>
        <dbReference type="Proteomes" id="UP000549250"/>
    </source>
</evidence>
<proteinExistence type="predicted"/>
<gene>
    <name evidence="2" type="ORF">FHR87_002397</name>
</gene>
<accession>A0A839T381</accession>
<dbReference type="InterPro" id="IPR055705">
    <property type="entry name" value="DUF7281"/>
</dbReference>
<comment type="caution">
    <text evidence="2">The sequence shown here is derived from an EMBL/GenBank/DDBJ whole genome shotgun (WGS) entry which is preliminary data.</text>
</comment>
<name>A0A839T381_AZOMA</name>
<dbReference type="Pfam" id="PF23947">
    <property type="entry name" value="DUF7281"/>
    <property type="match status" value="1"/>
</dbReference>
<protein>
    <recommendedName>
        <fullName evidence="1">DUF7281 domain-containing protein</fullName>
    </recommendedName>
</protein>